<proteinExistence type="predicted"/>
<dbReference type="GO" id="GO:0008800">
    <property type="term" value="F:beta-lactamase activity"/>
    <property type="evidence" value="ECO:0007669"/>
    <property type="project" value="UniProtKB-EC"/>
</dbReference>
<reference evidence="6 7" key="1">
    <citation type="submission" date="2018-08" db="EMBL/GenBank/DDBJ databases">
        <title>Complete genome of the Arcobacter suis type strain LMG 26152.</title>
        <authorList>
            <person name="Miller W.G."/>
            <person name="Yee E."/>
            <person name="Bono J.L."/>
        </authorList>
    </citation>
    <scope>NUCLEOTIDE SEQUENCE [LARGE SCALE GENOMIC DNA]</scope>
    <source>
        <strain evidence="6 7">CECT 7833</strain>
    </source>
</reference>
<evidence type="ECO:0000256" key="3">
    <source>
        <dbReference type="ARBA" id="ARBA00023157"/>
    </source>
</evidence>
<dbReference type="EC" id="3.5.2.6" evidence="2"/>
<dbReference type="AlphaFoldDB" id="A0AAD0WRS5"/>
<dbReference type="PROSITE" id="PS51257">
    <property type="entry name" value="PROKAR_LIPOPROTEIN"/>
    <property type="match status" value="1"/>
</dbReference>
<dbReference type="EMBL" id="CP032100">
    <property type="protein sequence ID" value="AXX90913.1"/>
    <property type="molecule type" value="Genomic_DNA"/>
</dbReference>
<accession>A0AAD0WRS5</accession>
<feature type="signal peptide" evidence="5">
    <location>
        <begin position="1"/>
        <end position="25"/>
    </location>
</feature>
<keyword evidence="4" id="KW-0046">Antibiotic resistance</keyword>
<dbReference type="InterPro" id="IPR011990">
    <property type="entry name" value="TPR-like_helical_dom_sf"/>
</dbReference>
<dbReference type="RefSeq" id="WP_118887475.1">
    <property type="nucleotide sequence ID" value="NZ_CP032100.1"/>
</dbReference>
<dbReference type="SUPFAM" id="SSF81901">
    <property type="entry name" value="HCP-like"/>
    <property type="match status" value="1"/>
</dbReference>
<evidence type="ECO:0000256" key="4">
    <source>
        <dbReference type="ARBA" id="ARBA00023251"/>
    </source>
</evidence>
<keyword evidence="7" id="KW-1185">Reference proteome</keyword>
<organism evidence="6 7">
    <name type="scientific">Arcobacter suis CECT 7833</name>
    <dbReference type="NCBI Taxonomy" id="663365"/>
    <lineage>
        <taxon>Bacteria</taxon>
        <taxon>Pseudomonadati</taxon>
        <taxon>Campylobacterota</taxon>
        <taxon>Epsilonproteobacteria</taxon>
        <taxon>Campylobacterales</taxon>
        <taxon>Arcobacteraceae</taxon>
        <taxon>Arcobacter</taxon>
    </lineage>
</organism>
<comment type="catalytic activity">
    <reaction evidence="1">
        <text>a beta-lactam + H2O = a substituted beta-amino acid</text>
        <dbReference type="Rhea" id="RHEA:20401"/>
        <dbReference type="ChEBI" id="CHEBI:15377"/>
        <dbReference type="ChEBI" id="CHEBI:35627"/>
        <dbReference type="ChEBI" id="CHEBI:140347"/>
        <dbReference type="EC" id="3.5.2.6"/>
    </reaction>
</comment>
<evidence type="ECO:0000313" key="7">
    <source>
        <dbReference type="Proteomes" id="UP000263040"/>
    </source>
</evidence>
<sequence length="205" mass="23425">MLKTISSSFALTTLCLLALIGCSNHNEFLKASSNELAIADDCRNTNKHLEMDCYDLISYKNSFAQLRLALNAQLKGNFEEAIQRLNVSKQKGNFYANAPLSDIYRNGFGVTINHDLAIKLLEETKEIDPIASYKLYFYYLDKNKIEDAFELLNYAATNDVKAAQLELSKLYLNGEFIERDTDKSSYWAEQYQDKTESFTNKIYGL</sequence>
<dbReference type="KEGG" id="asui:ASUIS_2498"/>
<protein>
    <recommendedName>
        <fullName evidence="2">beta-lactamase</fullName>
        <ecNumber evidence="2">3.5.2.6</ecNumber>
    </recommendedName>
</protein>
<evidence type="ECO:0000256" key="1">
    <source>
        <dbReference type="ARBA" id="ARBA00001526"/>
    </source>
</evidence>
<name>A0AAD0WRS5_9BACT</name>
<evidence type="ECO:0000313" key="6">
    <source>
        <dbReference type="EMBL" id="AXX90913.1"/>
    </source>
</evidence>
<keyword evidence="3" id="KW-1015">Disulfide bond</keyword>
<keyword evidence="5" id="KW-0732">Signal</keyword>
<dbReference type="Proteomes" id="UP000263040">
    <property type="component" value="Chromosome"/>
</dbReference>
<dbReference type="InterPro" id="IPR006597">
    <property type="entry name" value="Sel1-like"/>
</dbReference>
<gene>
    <name evidence="6" type="ORF">ASUIS_2498</name>
</gene>
<dbReference type="Gene3D" id="1.25.40.10">
    <property type="entry name" value="Tetratricopeptide repeat domain"/>
    <property type="match status" value="1"/>
</dbReference>
<evidence type="ECO:0000256" key="2">
    <source>
        <dbReference type="ARBA" id="ARBA00012865"/>
    </source>
</evidence>
<feature type="chain" id="PRO_5042182016" description="beta-lactamase" evidence="5">
    <location>
        <begin position="26"/>
        <end position="205"/>
    </location>
</feature>
<evidence type="ECO:0000256" key="5">
    <source>
        <dbReference type="SAM" id="SignalP"/>
    </source>
</evidence>
<dbReference type="Pfam" id="PF08238">
    <property type="entry name" value="Sel1"/>
    <property type="match status" value="2"/>
</dbReference>
<dbReference type="GO" id="GO:0046677">
    <property type="term" value="P:response to antibiotic"/>
    <property type="evidence" value="ECO:0007669"/>
    <property type="project" value="UniProtKB-KW"/>
</dbReference>